<keyword evidence="3" id="KW-1185">Reference proteome</keyword>
<proteinExistence type="predicted"/>
<comment type="caution">
    <text evidence="2">The sequence shown here is derived from an EMBL/GenBank/DDBJ whole genome shotgun (WGS) entry which is preliminary data.</text>
</comment>
<accession>A0A392PAS8</accession>
<evidence type="ECO:0000313" key="2">
    <source>
        <dbReference type="EMBL" id="MCI09188.1"/>
    </source>
</evidence>
<feature type="region of interest" description="Disordered" evidence="1">
    <location>
        <begin position="67"/>
        <end position="106"/>
    </location>
</feature>
<name>A0A392PAS8_9FABA</name>
<protein>
    <submittedName>
        <fullName evidence="2">Dentin sialophosphoprotein-like</fullName>
    </submittedName>
</protein>
<dbReference type="Proteomes" id="UP000265520">
    <property type="component" value="Unassembled WGS sequence"/>
</dbReference>
<feature type="compositionally biased region" description="Polar residues" evidence="1">
    <location>
        <begin position="81"/>
        <end position="106"/>
    </location>
</feature>
<dbReference type="EMBL" id="LXQA010071662">
    <property type="protein sequence ID" value="MCI09188.1"/>
    <property type="molecule type" value="Genomic_DNA"/>
</dbReference>
<evidence type="ECO:0000313" key="3">
    <source>
        <dbReference type="Proteomes" id="UP000265520"/>
    </source>
</evidence>
<dbReference type="AlphaFoldDB" id="A0A392PAS8"/>
<sequence>GAVGAIRREVGVVGVRRQSADLKPKQLFAPSSSYANNSIVGKDGTSADSFQSVGVVQKSEQLSQTAVSAVTEPSFPGMSVSRPSLNNQYNRSHQQLVGHQRGISLN</sequence>
<feature type="non-terminal residue" evidence="2">
    <location>
        <position position="1"/>
    </location>
</feature>
<reference evidence="2 3" key="1">
    <citation type="journal article" date="2018" name="Front. Plant Sci.">
        <title>Red Clover (Trifolium pratense) and Zigzag Clover (T. medium) - A Picture of Genomic Similarities and Differences.</title>
        <authorList>
            <person name="Dluhosova J."/>
            <person name="Istvanek J."/>
            <person name="Nedelnik J."/>
            <person name="Repkova J."/>
        </authorList>
    </citation>
    <scope>NUCLEOTIDE SEQUENCE [LARGE SCALE GENOMIC DNA]</scope>
    <source>
        <strain evidence="3">cv. 10/8</strain>
        <tissue evidence="2">Leaf</tissue>
    </source>
</reference>
<dbReference type="PANTHER" id="PTHR47070">
    <property type="entry name" value="HYDROXYPROLINE-RICH GLYCOPROTEIN-LIKE"/>
    <property type="match status" value="1"/>
</dbReference>
<evidence type="ECO:0000256" key="1">
    <source>
        <dbReference type="SAM" id="MobiDB-lite"/>
    </source>
</evidence>
<dbReference type="PANTHER" id="PTHR47070:SF2">
    <property type="entry name" value="OS06G0206100 PROTEIN"/>
    <property type="match status" value="1"/>
</dbReference>
<organism evidence="2 3">
    <name type="scientific">Trifolium medium</name>
    <dbReference type="NCBI Taxonomy" id="97028"/>
    <lineage>
        <taxon>Eukaryota</taxon>
        <taxon>Viridiplantae</taxon>
        <taxon>Streptophyta</taxon>
        <taxon>Embryophyta</taxon>
        <taxon>Tracheophyta</taxon>
        <taxon>Spermatophyta</taxon>
        <taxon>Magnoliopsida</taxon>
        <taxon>eudicotyledons</taxon>
        <taxon>Gunneridae</taxon>
        <taxon>Pentapetalae</taxon>
        <taxon>rosids</taxon>
        <taxon>fabids</taxon>
        <taxon>Fabales</taxon>
        <taxon>Fabaceae</taxon>
        <taxon>Papilionoideae</taxon>
        <taxon>50 kb inversion clade</taxon>
        <taxon>NPAAA clade</taxon>
        <taxon>Hologalegina</taxon>
        <taxon>IRL clade</taxon>
        <taxon>Trifolieae</taxon>
        <taxon>Trifolium</taxon>
    </lineage>
</organism>